<feature type="region of interest" description="Disordered" evidence="11">
    <location>
        <begin position="87"/>
        <end position="116"/>
    </location>
</feature>
<comment type="similarity">
    <text evidence="3">Belongs to the TSSC4 family.</text>
</comment>
<organism evidence="12 13">
    <name type="scientific">Cucurbita argyrosperma subsp. sororia</name>
    <dbReference type="NCBI Taxonomy" id="37648"/>
    <lineage>
        <taxon>Eukaryota</taxon>
        <taxon>Viridiplantae</taxon>
        <taxon>Streptophyta</taxon>
        <taxon>Embryophyta</taxon>
        <taxon>Tracheophyta</taxon>
        <taxon>Spermatophyta</taxon>
        <taxon>Magnoliopsida</taxon>
        <taxon>eudicotyledons</taxon>
        <taxon>Gunneridae</taxon>
        <taxon>Pentapetalae</taxon>
        <taxon>rosids</taxon>
        <taxon>fabids</taxon>
        <taxon>Cucurbitales</taxon>
        <taxon>Cucurbitaceae</taxon>
        <taxon>Cucurbiteae</taxon>
        <taxon>Cucurbita</taxon>
    </lineage>
</organism>
<keyword evidence="5" id="KW-0507">mRNA processing</keyword>
<keyword evidence="7" id="KW-0508">mRNA splicing</keyword>
<keyword evidence="13" id="KW-1185">Reference proteome</keyword>
<dbReference type="InterPro" id="IPR029338">
    <property type="entry name" value="TSSC4"/>
</dbReference>
<dbReference type="PANTHER" id="PTHR13445">
    <property type="entry name" value="TUMOR SUPPRESSING SUBTRANSFERABLE CANDIDATE 4 TSSC4"/>
    <property type="match status" value="1"/>
</dbReference>
<feature type="compositionally biased region" description="Acidic residues" evidence="11">
    <location>
        <begin position="87"/>
        <end position="99"/>
    </location>
</feature>
<dbReference type="Pfam" id="PF15264">
    <property type="entry name" value="TSSC4"/>
    <property type="match status" value="1"/>
</dbReference>
<feature type="region of interest" description="Disordered" evidence="11">
    <location>
        <begin position="394"/>
        <end position="439"/>
    </location>
</feature>
<dbReference type="GO" id="GO:0005681">
    <property type="term" value="C:spliceosomal complex"/>
    <property type="evidence" value="ECO:0007669"/>
    <property type="project" value="UniProtKB-KW"/>
</dbReference>
<evidence type="ECO:0000256" key="11">
    <source>
        <dbReference type="SAM" id="MobiDB-lite"/>
    </source>
</evidence>
<evidence type="ECO:0000256" key="5">
    <source>
        <dbReference type="ARBA" id="ARBA00022664"/>
    </source>
</evidence>
<sequence>MEDNFKVRVDRIFGSLSSSSSSSSSSYSTAAFNSPLSSLWCLTDDEVERREWIKGKVDQPEPELEPTSFLAGERKVSGRNSFRFRDDFEDDVGDLDENPESNGSSSNFPKPDDYGDEEWEIKSLIGRDCTLDFEEEEDEYDKVAVGKEKVGDRLYMKDITDCGVEIDSCTELPTSIRNFTRDPRANHLAAKVRLKEDAEASKTMDSLHVSENGAVAIAVSECNASQNPKSILKRKDNHLDAKSHKRVRFDPECEISRESQGSEDISMEANSSIGAAEVTNEATFHSQGFCPQAPDYLRNPSRYTHYTFDSSNEVDEESNKNAYMDFLQLVRGSKTIEPLHLDDTSTGPPKSITFIPKKKAGDTVMLENPTPGEQNHQNGVGKELHQKGMPIGIASVDAQTDDVCSMEEDEPEKLETRRNSSQKTARQYRMRAKMDSEEA</sequence>
<comment type="subcellular location">
    <subcellularLocation>
        <location evidence="2">Cytoplasm</location>
    </subcellularLocation>
    <subcellularLocation>
        <location evidence="1">Nucleus</location>
    </subcellularLocation>
</comment>
<evidence type="ECO:0000313" key="13">
    <source>
        <dbReference type="Proteomes" id="UP000685013"/>
    </source>
</evidence>
<comment type="function">
    <text evidence="10">Protein associated with the U5 snRNP, during its maturation and its post-splicing recycling and which is required for spliceosomal tri-snRNP complex assembly in the nucleus. Has a molecular sequestering activity and transiently hinders SNRNP200 binding sites for constitutive splicing factors that intervene later during the assembly of the spliceosome and splicing. Together with its molecular sequestering activity, may also function as a molecular adapter and placeholder, coordinating the assembly of the U5 snRNP and its association with the U4/U6 di-snRNP.</text>
</comment>
<feature type="non-terminal residue" evidence="12">
    <location>
        <position position="1"/>
    </location>
</feature>
<dbReference type="GO" id="GO:0005737">
    <property type="term" value="C:cytoplasm"/>
    <property type="evidence" value="ECO:0007669"/>
    <property type="project" value="UniProtKB-SubCell"/>
</dbReference>
<dbReference type="AlphaFoldDB" id="A0AAV6MZT9"/>
<dbReference type="PANTHER" id="PTHR13445:SF3">
    <property type="entry name" value="U5 SMALL NUCLEAR RIBONUCLEOPROTEIN TSSC4"/>
    <property type="match status" value="1"/>
</dbReference>
<evidence type="ECO:0000256" key="9">
    <source>
        <dbReference type="ARBA" id="ARBA00035304"/>
    </source>
</evidence>
<accession>A0AAV6MZT9</accession>
<keyword evidence="8" id="KW-0539">Nucleus</keyword>
<dbReference type="EMBL" id="JAGKQH010000011">
    <property type="protein sequence ID" value="KAG6588861.1"/>
    <property type="molecule type" value="Genomic_DNA"/>
</dbReference>
<comment type="caution">
    <text evidence="12">The sequence shown here is derived from an EMBL/GenBank/DDBJ whole genome shotgun (WGS) entry which is preliminary data.</text>
</comment>
<keyword evidence="4" id="KW-0963">Cytoplasm</keyword>
<evidence type="ECO:0000256" key="2">
    <source>
        <dbReference type="ARBA" id="ARBA00004496"/>
    </source>
</evidence>
<gene>
    <name evidence="12" type="ORF">SDJN03_17426</name>
</gene>
<reference evidence="12 13" key="1">
    <citation type="journal article" date="2021" name="Hortic Res">
        <title>The domestication of Cucurbita argyrosperma as revealed by the genome of its wild relative.</title>
        <authorList>
            <person name="Barrera-Redondo J."/>
            <person name="Sanchez-de la Vega G."/>
            <person name="Aguirre-Liguori J.A."/>
            <person name="Castellanos-Morales G."/>
            <person name="Gutierrez-Guerrero Y.T."/>
            <person name="Aguirre-Dugua X."/>
            <person name="Aguirre-Planter E."/>
            <person name="Tenaillon M.I."/>
            <person name="Lira-Saade R."/>
            <person name="Eguiarte L.E."/>
        </authorList>
    </citation>
    <scope>NUCLEOTIDE SEQUENCE [LARGE SCALE GENOMIC DNA]</scope>
    <source>
        <strain evidence="12">JBR-2021</strain>
    </source>
</reference>
<evidence type="ECO:0000256" key="7">
    <source>
        <dbReference type="ARBA" id="ARBA00023187"/>
    </source>
</evidence>
<evidence type="ECO:0000256" key="6">
    <source>
        <dbReference type="ARBA" id="ARBA00022728"/>
    </source>
</evidence>
<evidence type="ECO:0000256" key="4">
    <source>
        <dbReference type="ARBA" id="ARBA00022490"/>
    </source>
</evidence>
<proteinExistence type="inferred from homology"/>
<dbReference type="GO" id="GO:0006397">
    <property type="term" value="P:mRNA processing"/>
    <property type="evidence" value="ECO:0007669"/>
    <property type="project" value="UniProtKB-KW"/>
</dbReference>
<evidence type="ECO:0000256" key="8">
    <source>
        <dbReference type="ARBA" id="ARBA00023242"/>
    </source>
</evidence>
<dbReference type="Proteomes" id="UP000685013">
    <property type="component" value="Chromosome 11"/>
</dbReference>
<evidence type="ECO:0000256" key="10">
    <source>
        <dbReference type="ARBA" id="ARBA00045970"/>
    </source>
</evidence>
<protein>
    <recommendedName>
        <fullName evidence="9">U5 small nuclear ribonucleoprotein TSSC4</fullName>
    </recommendedName>
</protein>
<name>A0AAV6MZT9_9ROSI</name>
<evidence type="ECO:0000256" key="1">
    <source>
        <dbReference type="ARBA" id="ARBA00004123"/>
    </source>
</evidence>
<dbReference type="GO" id="GO:0008380">
    <property type="term" value="P:RNA splicing"/>
    <property type="evidence" value="ECO:0007669"/>
    <property type="project" value="UniProtKB-KW"/>
</dbReference>
<evidence type="ECO:0000313" key="12">
    <source>
        <dbReference type="EMBL" id="KAG6588861.1"/>
    </source>
</evidence>
<keyword evidence="6" id="KW-0747">Spliceosome</keyword>
<evidence type="ECO:0000256" key="3">
    <source>
        <dbReference type="ARBA" id="ARBA00010362"/>
    </source>
</evidence>
<feature type="region of interest" description="Disordered" evidence="11">
    <location>
        <begin position="53"/>
        <end position="72"/>
    </location>
</feature>